<sequence>MVKMRLLSSFSTTLAILKVTAAAPAPNGGNSKLVRPAKGLSKKEAKYAAARKRKADQSLASWLEKQGSFDTSSVPAVGFTSSGGGYRALLETAGVFQGFDARDSDVGTSGIYQGLTYEAGLSGGSWFLSSLAGNNWPTVTALKTGLWEDAFQNGLLVPANILSVDDLTLYAQVSTDVVAKEAAGYDTTIVDPYGRLLSNQLLLGDDGGVRTRLSGLTGLSKFMAHEVPYPIITIIAGFPDDGQCSPAIDGPQFEFHPYEYGSWDTGISAFANTKYMGTDMTKGKPTDAEKCVQRYDNLGYVLGTSSNIFPGFCGVLEPDNSTLPGVLESILPHDPELDDVFGVYPNPFYKYPRSTLVENDAELTLADGGLAGQNVPIWPFIQSSAPRVDVLIANDNSADTDDNFPNGTEIRQTYLNAQAAGLSKMPFIPDVATFVDEGLNKRATFFGCGEPDAVMIVYLPNVNYTYPSNQPTSKLQYSKKETDGMIANGVQIATQNGEEGWPLCLACAIQNDNGKAPKTKGCKACFKKYCYRQ</sequence>
<evidence type="ECO:0000313" key="12">
    <source>
        <dbReference type="Proteomes" id="UP001337655"/>
    </source>
</evidence>
<dbReference type="Proteomes" id="UP001337655">
    <property type="component" value="Unassembled WGS sequence"/>
</dbReference>
<keyword evidence="3 9" id="KW-0732">Signal</keyword>
<gene>
    <name evidence="11" type="ORF">LTR77_001863</name>
</gene>
<dbReference type="EC" id="3.1.1.5" evidence="2 9"/>
<dbReference type="PANTHER" id="PTHR10728:SF33">
    <property type="entry name" value="LYSOPHOSPHOLIPASE 1-RELATED"/>
    <property type="match status" value="1"/>
</dbReference>
<dbReference type="PROSITE" id="PS51210">
    <property type="entry name" value="PLA2C"/>
    <property type="match status" value="1"/>
</dbReference>
<comment type="similarity">
    <text evidence="1 9">Belongs to the lysophospholipase family.</text>
</comment>
<evidence type="ECO:0000256" key="2">
    <source>
        <dbReference type="ARBA" id="ARBA00013274"/>
    </source>
</evidence>
<evidence type="ECO:0000256" key="1">
    <source>
        <dbReference type="ARBA" id="ARBA00008780"/>
    </source>
</evidence>
<dbReference type="EMBL" id="JAVRRT010000002">
    <property type="protein sequence ID" value="KAK5174780.1"/>
    <property type="molecule type" value="Genomic_DNA"/>
</dbReference>
<dbReference type="InterPro" id="IPR016035">
    <property type="entry name" value="Acyl_Trfase/lysoPLipase"/>
</dbReference>
<organism evidence="11 12">
    <name type="scientific">Saxophila tyrrhenica</name>
    <dbReference type="NCBI Taxonomy" id="1690608"/>
    <lineage>
        <taxon>Eukaryota</taxon>
        <taxon>Fungi</taxon>
        <taxon>Dikarya</taxon>
        <taxon>Ascomycota</taxon>
        <taxon>Pezizomycotina</taxon>
        <taxon>Dothideomycetes</taxon>
        <taxon>Dothideomycetidae</taxon>
        <taxon>Mycosphaerellales</taxon>
        <taxon>Extremaceae</taxon>
        <taxon>Saxophila</taxon>
    </lineage>
</organism>
<comment type="catalytic activity">
    <reaction evidence="9">
        <text>a 1-acyl-sn-glycero-3-phosphocholine + H2O = sn-glycerol 3-phosphocholine + a fatty acid + H(+)</text>
        <dbReference type="Rhea" id="RHEA:15177"/>
        <dbReference type="ChEBI" id="CHEBI:15377"/>
        <dbReference type="ChEBI" id="CHEBI:15378"/>
        <dbReference type="ChEBI" id="CHEBI:16870"/>
        <dbReference type="ChEBI" id="CHEBI:28868"/>
        <dbReference type="ChEBI" id="CHEBI:58168"/>
        <dbReference type="EC" id="3.1.1.5"/>
    </reaction>
</comment>
<dbReference type="InterPro" id="IPR002642">
    <property type="entry name" value="LysoPLipase_cat_dom"/>
</dbReference>
<evidence type="ECO:0000256" key="7">
    <source>
        <dbReference type="ARBA" id="ARBA00023180"/>
    </source>
</evidence>
<dbReference type="RefSeq" id="XP_064663449.1">
    <property type="nucleotide sequence ID" value="XM_064799122.1"/>
</dbReference>
<dbReference type="SUPFAM" id="SSF52151">
    <property type="entry name" value="FabD/lysophospholipase-like"/>
    <property type="match status" value="1"/>
</dbReference>
<evidence type="ECO:0000256" key="6">
    <source>
        <dbReference type="ARBA" id="ARBA00023098"/>
    </source>
</evidence>
<keyword evidence="7" id="KW-0325">Glycoprotein</keyword>
<keyword evidence="5 8" id="KW-0442">Lipid degradation</keyword>
<evidence type="ECO:0000259" key="10">
    <source>
        <dbReference type="PROSITE" id="PS51210"/>
    </source>
</evidence>
<keyword evidence="4 8" id="KW-0378">Hydrolase</keyword>
<evidence type="ECO:0000256" key="3">
    <source>
        <dbReference type="ARBA" id="ARBA00022729"/>
    </source>
</evidence>
<evidence type="ECO:0000256" key="5">
    <source>
        <dbReference type="ARBA" id="ARBA00022963"/>
    </source>
</evidence>
<dbReference type="GO" id="GO:0005829">
    <property type="term" value="C:cytosol"/>
    <property type="evidence" value="ECO:0007669"/>
    <property type="project" value="TreeGrafter"/>
</dbReference>
<reference evidence="11 12" key="1">
    <citation type="submission" date="2023-08" db="EMBL/GenBank/DDBJ databases">
        <title>Black Yeasts Isolated from many extreme environments.</title>
        <authorList>
            <person name="Coleine C."/>
            <person name="Stajich J.E."/>
            <person name="Selbmann L."/>
        </authorList>
    </citation>
    <scope>NUCLEOTIDE SEQUENCE [LARGE SCALE GENOMIC DNA]</scope>
    <source>
        <strain evidence="11 12">CCFEE 5935</strain>
    </source>
</reference>
<dbReference type="AlphaFoldDB" id="A0AAV9PLY9"/>
<dbReference type="GO" id="GO:0004623">
    <property type="term" value="F:phospholipase A2 activity"/>
    <property type="evidence" value="ECO:0007669"/>
    <property type="project" value="TreeGrafter"/>
</dbReference>
<dbReference type="GO" id="GO:0004622">
    <property type="term" value="F:phosphatidylcholine lysophospholipase activity"/>
    <property type="evidence" value="ECO:0007669"/>
    <property type="project" value="UniProtKB-EC"/>
</dbReference>
<evidence type="ECO:0000313" key="11">
    <source>
        <dbReference type="EMBL" id="KAK5174780.1"/>
    </source>
</evidence>
<dbReference type="Pfam" id="PF01735">
    <property type="entry name" value="PLA2_B"/>
    <property type="match status" value="1"/>
</dbReference>
<keyword evidence="12" id="KW-1185">Reference proteome</keyword>
<dbReference type="Gene3D" id="3.40.1090.10">
    <property type="entry name" value="Cytosolic phospholipase A2 catalytic domain"/>
    <property type="match status" value="1"/>
</dbReference>
<evidence type="ECO:0000256" key="9">
    <source>
        <dbReference type="RuleBase" id="RU362103"/>
    </source>
</evidence>
<feature type="signal peptide" evidence="9">
    <location>
        <begin position="1"/>
        <end position="22"/>
    </location>
</feature>
<proteinExistence type="inferred from homology"/>
<evidence type="ECO:0000256" key="4">
    <source>
        <dbReference type="ARBA" id="ARBA00022801"/>
    </source>
</evidence>
<dbReference type="SMART" id="SM00022">
    <property type="entry name" value="PLAc"/>
    <property type="match status" value="1"/>
</dbReference>
<dbReference type="GO" id="GO:0005783">
    <property type="term" value="C:endoplasmic reticulum"/>
    <property type="evidence" value="ECO:0007669"/>
    <property type="project" value="TreeGrafter"/>
</dbReference>
<accession>A0AAV9PLY9</accession>
<comment type="caution">
    <text evidence="11">The sequence shown here is derived from an EMBL/GenBank/DDBJ whole genome shotgun (WGS) entry which is preliminary data.</text>
</comment>
<feature type="chain" id="PRO_5043097408" description="Lysophospholipase" evidence="9">
    <location>
        <begin position="23"/>
        <end position="533"/>
    </location>
</feature>
<name>A0AAV9PLY9_9PEZI</name>
<evidence type="ECO:0000256" key="8">
    <source>
        <dbReference type="PROSITE-ProRule" id="PRU00555"/>
    </source>
</evidence>
<protein>
    <recommendedName>
        <fullName evidence="2 9">Lysophospholipase</fullName>
        <ecNumber evidence="2 9">3.1.1.5</ecNumber>
    </recommendedName>
</protein>
<dbReference type="PANTHER" id="PTHR10728">
    <property type="entry name" value="CYTOSOLIC PHOSPHOLIPASE A2"/>
    <property type="match status" value="1"/>
</dbReference>
<dbReference type="GO" id="GO:0046475">
    <property type="term" value="P:glycerophospholipid catabolic process"/>
    <property type="evidence" value="ECO:0007669"/>
    <property type="project" value="TreeGrafter"/>
</dbReference>
<dbReference type="GeneID" id="89923210"/>
<feature type="domain" description="PLA2c" evidence="10">
    <location>
        <begin position="26"/>
        <end position="533"/>
    </location>
</feature>
<keyword evidence="6 8" id="KW-0443">Lipid metabolism</keyword>